<dbReference type="KEGG" id="cps:CPS_0442"/>
<name>Q489R4_COLP3</name>
<proteinExistence type="predicted"/>
<gene>
    <name evidence="1" type="ordered locus">CPS_0442</name>
</gene>
<accession>Q489R4</accession>
<sequence length="147" mass="17197">MHWWVMEVWQSLLLKGNDSFNKLSLPLAEEYYHQAIECLEHEWHADIENSNLLMAWISVFHNLAVLYEELGQPKIAFRYLQIPHQRMTELSQQSQYSDDLKFVALRTLKITLMPLLAFSKKYPACDGCLSSLKKMEITVNASQPVMH</sequence>
<reference evidence="1" key="1">
    <citation type="journal article" date="2005" name="Proc. Natl. Acad. Sci. U.S.A.">
        <title>The psychrophilic lifestyle as revealed by the genome sequence of Colwellia psychrerythraea 34H through genomic and proteomic analyses.</title>
        <authorList>
            <person name="Methe B.A."/>
            <person name="Nelson K.E."/>
            <person name="Deming J.W."/>
            <person name="Momen B."/>
            <person name="Melamud E."/>
            <person name="Zhang X."/>
            <person name="Moult J."/>
            <person name="Madupu R."/>
            <person name="Nelson W.C."/>
            <person name="Dodson R.J."/>
            <person name="Brinkac L.M."/>
            <person name="Daugherty S.C."/>
            <person name="Durkin A.S."/>
            <person name="DeBoy R.T."/>
            <person name="Kolonay J.F."/>
            <person name="Sullivan S.A."/>
            <person name="Zhou L."/>
            <person name="Davidsen T.M."/>
            <person name="Wu M."/>
            <person name="Huston A.L."/>
            <person name="Lewis M."/>
            <person name="Weaver B."/>
            <person name="Weidman J.F."/>
            <person name="Khouri H."/>
            <person name="Utterback T.R."/>
            <person name="Feldblyum T.V."/>
            <person name="Fraser C.M."/>
        </authorList>
    </citation>
    <scope>NUCLEOTIDE SEQUENCE [LARGE SCALE GENOMIC DNA]</scope>
    <source>
        <strain evidence="1">34H</strain>
    </source>
</reference>
<evidence type="ECO:0000313" key="2">
    <source>
        <dbReference type="Proteomes" id="UP000000547"/>
    </source>
</evidence>
<dbReference type="HOGENOM" id="CLU_1813638_0_0_6"/>
<dbReference type="Proteomes" id="UP000000547">
    <property type="component" value="Chromosome"/>
</dbReference>
<dbReference type="InterPro" id="IPR011990">
    <property type="entry name" value="TPR-like_helical_dom_sf"/>
</dbReference>
<dbReference type="EMBL" id="CP000083">
    <property type="protein sequence ID" value="AAZ26381.1"/>
    <property type="molecule type" value="Genomic_DNA"/>
</dbReference>
<organism evidence="1 2">
    <name type="scientific">Colwellia psychrerythraea (strain 34H / ATCC BAA-681)</name>
    <name type="common">Vibrio psychroerythus</name>
    <dbReference type="NCBI Taxonomy" id="167879"/>
    <lineage>
        <taxon>Bacteria</taxon>
        <taxon>Pseudomonadati</taxon>
        <taxon>Pseudomonadota</taxon>
        <taxon>Gammaproteobacteria</taxon>
        <taxon>Alteromonadales</taxon>
        <taxon>Colwelliaceae</taxon>
        <taxon>Colwellia</taxon>
    </lineage>
</organism>
<evidence type="ECO:0000313" key="1">
    <source>
        <dbReference type="EMBL" id="AAZ26381.1"/>
    </source>
</evidence>
<evidence type="ECO:0008006" key="3">
    <source>
        <dbReference type="Google" id="ProtNLM"/>
    </source>
</evidence>
<dbReference type="SUPFAM" id="SSF48452">
    <property type="entry name" value="TPR-like"/>
    <property type="match status" value="1"/>
</dbReference>
<dbReference type="STRING" id="167879.CPS_0442"/>
<dbReference type="AlphaFoldDB" id="Q489R4"/>
<dbReference type="Gene3D" id="1.25.40.10">
    <property type="entry name" value="Tetratricopeptide repeat domain"/>
    <property type="match status" value="1"/>
</dbReference>
<protein>
    <recommendedName>
        <fullName evidence="3">TPR domain protein</fullName>
    </recommendedName>
</protein>